<feature type="domain" description="C2" evidence="3">
    <location>
        <begin position="635"/>
        <end position="771"/>
    </location>
</feature>
<dbReference type="InterPro" id="IPR000008">
    <property type="entry name" value="C2_dom"/>
</dbReference>
<dbReference type="Gene3D" id="2.60.40.150">
    <property type="entry name" value="C2 domain"/>
    <property type="match status" value="2"/>
</dbReference>
<reference evidence="4" key="1">
    <citation type="submission" date="2021-11" db="EMBL/GenBank/DDBJ databases">
        <authorList>
            <person name="Schell T."/>
        </authorList>
    </citation>
    <scope>NUCLEOTIDE SEQUENCE</scope>
    <source>
        <strain evidence="4">M5</strain>
    </source>
</reference>
<dbReference type="OrthoDB" id="5978493at2759"/>
<feature type="region of interest" description="Disordered" evidence="1">
    <location>
        <begin position="598"/>
        <end position="631"/>
    </location>
</feature>
<dbReference type="PANTHER" id="PTHR46129">
    <property type="entry name" value="SYNAPTOTAGMIN 14, ISOFORM D"/>
    <property type="match status" value="1"/>
</dbReference>
<evidence type="ECO:0000256" key="2">
    <source>
        <dbReference type="SAM" id="Phobius"/>
    </source>
</evidence>
<evidence type="ECO:0000313" key="5">
    <source>
        <dbReference type="Proteomes" id="UP000789390"/>
    </source>
</evidence>
<evidence type="ECO:0000313" key="4">
    <source>
        <dbReference type="EMBL" id="CAH0102653.1"/>
    </source>
</evidence>
<dbReference type="GO" id="GO:0005543">
    <property type="term" value="F:phospholipid binding"/>
    <property type="evidence" value="ECO:0007669"/>
    <property type="project" value="TreeGrafter"/>
</dbReference>
<evidence type="ECO:0000259" key="3">
    <source>
        <dbReference type="PROSITE" id="PS50004"/>
    </source>
</evidence>
<feature type="compositionally biased region" description="Low complexity" evidence="1">
    <location>
        <begin position="598"/>
        <end position="619"/>
    </location>
</feature>
<keyword evidence="2" id="KW-0812">Transmembrane</keyword>
<comment type="caution">
    <text evidence="4">The sequence shown here is derived from an EMBL/GenBank/DDBJ whole genome shotgun (WGS) entry which is preliminary data.</text>
</comment>
<feature type="domain" description="C2" evidence="3">
    <location>
        <begin position="459"/>
        <end position="583"/>
    </location>
</feature>
<feature type="region of interest" description="Disordered" evidence="1">
    <location>
        <begin position="70"/>
        <end position="118"/>
    </location>
</feature>
<dbReference type="Pfam" id="PF00168">
    <property type="entry name" value="C2"/>
    <property type="match status" value="2"/>
</dbReference>
<dbReference type="InterPro" id="IPR035892">
    <property type="entry name" value="C2_domain_sf"/>
</dbReference>
<dbReference type="SUPFAM" id="SSF49562">
    <property type="entry name" value="C2 domain (Calcium/lipid-binding domain, CaLB)"/>
    <property type="match status" value="2"/>
</dbReference>
<feature type="region of interest" description="Disordered" evidence="1">
    <location>
        <begin position="151"/>
        <end position="194"/>
    </location>
</feature>
<dbReference type="PROSITE" id="PS50004">
    <property type="entry name" value="C2"/>
    <property type="match status" value="2"/>
</dbReference>
<dbReference type="Proteomes" id="UP000789390">
    <property type="component" value="Unassembled WGS sequence"/>
</dbReference>
<gene>
    <name evidence="4" type="ORF">DGAL_LOCUS5096</name>
</gene>
<proteinExistence type="predicted"/>
<dbReference type="SMART" id="SM00239">
    <property type="entry name" value="C2"/>
    <property type="match status" value="2"/>
</dbReference>
<feature type="compositionally biased region" description="Low complexity" evidence="1">
    <location>
        <begin position="73"/>
        <end position="89"/>
    </location>
</feature>
<dbReference type="AlphaFoldDB" id="A0A8J2RGY4"/>
<feature type="compositionally biased region" description="Acidic residues" evidence="1">
    <location>
        <begin position="162"/>
        <end position="178"/>
    </location>
</feature>
<feature type="region of interest" description="Disordered" evidence="1">
    <location>
        <begin position="206"/>
        <end position="271"/>
    </location>
</feature>
<feature type="compositionally biased region" description="Low complexity" evidence="1">
    <location>
        <begin position="102"/>
        <end position="118"/>
    </location>
</feature>
<dbReference type="PANTHER" id="PTHR46129:SF2">
    <property type="entry name" value="SYNAPTOTAGMIN 14, ISOFORM D"/>
    <property type="match status" value="1"/>
</dbReference>
<feature type="compositionally biased region" description="Low complexity" evidence="1">
    <location>
        <begin position="209"/>
        <end position="222"/>
    </location>
</feature>
<keyword evidence="2" id="KW-0472">Membrane</keyword>
<sequence>MYTTNTNNDTIPTTPIPGSWMEEKEPWWPGLVVAVVSSLILLLFLVTLLVHHLPPLQKWLLPVLTRIAPPNKPSTVPSTVPPQTTTTTPGHHQVDAGSSQQPHHPLYPRSRPSRPSSLPCLPEEKLVYYPSSTSVVAVAAAAAAQAAQAAAMPHRPHSFYPPDEEDELMDDDIEDDDCTTPQQQQQPYPPQQRGRVHHKLNLALHSDGSEASNSSSSASAINDHPDHPPSSHHHHHSSNSSSGREPHSKQSFEQQQQQQQQRCHHHRSSAEAVLRQRAANRQDLAHQHHHHHQRLLDHEDIQRLDEWTSHHQPGANQRQSSLAETDCDVSTTKQRWSSSSHAIRLDVNNRCIGSRISPTLSPDYVADDVDQQDEATDVVLDMPPSPPSTSSVRSTLKASKALSRSLAVLTATGMDRIRSMIHLDMGSRAESMMDMTDMSSTFGESESVTGSVILPGPNRTGNKAVAELGFSYNSVSGKLVVRLVELRQLTSASRNTSVQLRLLLLPDRKQRCKSKLRYINEDGSTVTMMETFVFSRIEPGELSSTGIRLRLYCSERLRRERLLGEAFVGLASLTLDHQREQSLLVALETKSGPFKKSLAALGRSTSSSSSRGDISPTSIGPSEQWPPEMIPPRNGIPELLLGLAYNGTTGRLSVEILRAASLRSWTSNRAPDACVKVLLLTQTGQELGRAKTAPKRNSDGGPTWMETFAFQVTLFQLAEVTLLISVVNKRSLKRRELLGWISLGFDSSVDQQTEHWQEMREATGEQICHWHALLPP</sequence>
<organism evidence="4 5">
    <name type="scientific">Daphnia galeata</name>
    <dbReference type="NCBI Taxonomy" id="27404"/>
    <lineage>
        <taxon>Eukaryota</taxon>
        <taxon>Metazoa</taxon>
        <taxon>Ecdysozoa</taxon>
        <taxon>Arthropoda</taxon>
        <taxon>Crustacea</taxon>
        <taxon>Branchiopoda</taxon>
        <taxon>Diplostraca</taxon>
        <taxon>Cladocera</taxon>
        <taxon>Anomopoda</taxon>
        <taxon>Daphniidae</taxon>
        <taxon>Daphnia</taxon>
    </lineage>
</organism>
<protein>
    <recommendedName>
        <fullName evidence="3">C2 domain-containing protein</fullName>
    </recommendedName>
</protein>
<accession>A0A8J2RGY4</accession>
<dbReference type="EMBL" id="CAKKLH010000090">
    <property type="protein sequence ID" value="CAH0102653.1"/>
    <property type="molecule type" value="Genomic_DNA"/>
</dbReference>
<keyword evidence="5" id="KW-1185">Reference proteome</keyword>
<dbReference type="InterPro" id="IPR043541">
    <property type="entry name" value="SYT14/14L/16"/>
</dbReference>
<evidence type="ECO:0000256" key="1">
    <source>
        <dbReference type="SAM" id="MobiDB-lite"/>
    </source>
</evidence>
<keyword evidence="2" id="KW-1133">Transmembrane helix</keyword>
<name>A0A8J2RGY4_9CRUS</name>
<feature type="transmembrane region" description="Helical" evidence="2">
    <location>
        <begin position="27"/>
        <end position="50"/>
    </location>
</feature>